<gene>
    <name evidence="1" type="ORF">Q8A64_01815</name>
</gene>
<comment type="caution">
    <text evidence="1">The sequence shown here is derived from an EMBL/GenBank/DDBJ whole genome shotgun (WGS) entry which is preliminary data.</text>
</comment>
<dbReference type="Proteomes" id="UP001225596">
    <property type="component" value="Unassembled WGS sequence"/>
</dbReference>
<proteinExistence type="predicted"/>
<evidence type="ECO:0000313" key="2">
    <source>
        <dbReference type="Proteomes" id="UP001225596"/>
    </source>
</evidence>
<protein>
    <submittedName>
        <fullName evidence="1">Uncharacterized protein</fullName>
    </submittedName>
</protein>
<reference evidence="1 2" key="1">
    <citation type="submission" date="2023-08" db="EMBL/GenBank/DDBJ databases">
        <title>Oxalobacteraceae gen .nov., isolated from river sludge outside the plant.</title>
        <authorList>
            <person name="Zhao S.Y."/>
        </authorList>
    </citation>
    <scope>NUCLEOTIDE SEQUENCE [LARGE SCALE GENOMIC DNA]</scope>
    <source>
        <strain evidence="1 2">R-40</strain>
    </source>
</reference>
<accession>A0ABU1BJV4</accession>
<organism evidence="1 2">
    <name type="scientific">Keguizhuia sedimenti</name>
    <dbReference type="NCBI Taxonomy" id="3064264"/>
    <lineage>
        <taxon>Bacteria</taxon>
        <taxon>Pseudomonadati</taxon>
        <taxon>Pseudomonadota</taxon>
        <taxon>Betaproteobacteria</taxon>
        <taxon>Burkholderiales</taxon>
        <taxon>Oxalobacteraceae</taxon>
        <taxon>Keguizhuia</taxon>
    </lineage>
</organism>
<name>A0ABU1BJV4_9BURK</name>
<dbReference type="EMBL" id="JAUYVH010000001">
    <property type="protein sequence ID" value="MDQ9169139.1"/>
    <property type="molecule type" value="Genomic_DNA"/>
</dbReference>
<evidence type="ECO:0000313" key="1">
    <source>
        <dbReference type="EMBL" id="MDQ9169139.1"/>
    </source>
</evidence>
<dbReference type="RefSeq" id="WP_338434968.1">
    <property type="nucleotide sequence ID" value="NZ_JAUYVH010000001.1"/>
</dbReference>
<sequence length="83" mass="8915">MHPFRLKWSNAPSLLPTRLAHSSHAAAGPTACRFNPPARSVNQPSFIKPAADGTSALLKKLAAPASHALLRRMDDITDKTTLC</sequence>
<keyword evidence="2" id="KW-1185">Reference proteome</keyword>